<comment type="caution">
    <text evidence="3">The sequence shown here is derived from an EMBL/GenBank/DDBJ whole genome shotgun (WGS) entry which is preliminary data.</text>
</comment>
<keyword evidence="1" id="KW-0175">Coiled coil</keyword>
<protein>
    <submittedName>
        <fullName evidence="3">XRE family transcriptional regulator</fullName>
    </submittedName>
</protein>
<dbReference type="Pfam" id="PF13560">
    <property type="entry name" value="HTH_31"/>
    <property type="match status" value="1"/>
</dbReference>
<evidence type="ECO:0000313" key="4">
    <source>
        <dbReference type="Proteomes" id="UP000261931"/>
    </source>
</evidence>
<dbReference type="AlphaFoldDB" id="A0A372EDW1"/>
<sequence length="147" mass="16444">MSNLAQTLKQEIARIARKEVREDVTALRKAASTHRTEIAALKRSVKDLQVQLRATQRAFARAVPVQAPEEASSRPGRKPTFNAERLKVKRQALGMSQAQMAELLGISSLSQWKWESGQVTPRASKLARYFEVMAMGKREAARQLESA</sequence>
<dbReference type="GO" id="GO:0003677">
    <property type="term" value="F:DNA binding"/>
    <property type="evidence" value="ECO:0007669"/>
    <property type="project" value="InterPro"/>
</dbReference>
<dbReference type="EMBL" id="QVLS01000018">
    <property type="protein sequence ID" value="RFP76050.1"/>
    <property type="molecule type" value="Genomic_DNA"/>
</dbReference>
<keyword evidence="4" id="KW-1185">Reference proteome</keyword>
<evidence type="ECO:0000313" key="3">
    <source>
        <dbReference type="EMBL" id="RFP76050.1"/>
    </source>
</evidence>
<dbReference type="InterPro" id="IPR001387">
    <property type="entry name" value="Cro/C1-type_HTH"/>
</dbReference>
<dbReference type="PROSITE" id="PS50943">
    <property type="entry name" value="HTH_CROC1"/>
    <property type="match status" value="1"/>
</dbReference>
<organism evidence="3 4">
    <name type="scientific">Hydrogenophaga borbori</name>
    <dbReference type="NCBI Taxonomy" id="2294117"/>
    <lineage>
        <taxon>Bacteria</taxon>
        <taxon>Pseudomonadati</taxon>
        <taxon>Pseudomonadota</taxon>
        <taxon>Betaproteobacteria</taxon>
        <taxon>Burkholderiales</taxon>
        <taxon>Comamonadaceae</taxon>
        <taxon>Hydrogenophaga</taxon>
    </lineage>
</organism>
<evidence type="ECO:0000256" key="1">
    <source>
        <dbReference type="SAM" id="Coils"/>
    </source>
</evidence>
<reference evidence="3 4" key="1">
    <citation type="submission" date="2018-08" db="EMBL/GenBank/DDBJ databases">
        <title>Hydrogenophaga sp. LA-38 isolated from sludge.</title>
        <authorList>
            <person name="Im W.-T."/>
        </authorList>
    </citation>
    <scope>NUCLEOTIDE SEQUENCE [LARGE SCALE GENOMIC DNA]</scope>
    <source>
        <strain evidence="3 4">LA-38</strain>
    </source>
</reference>
<feature type="domain" description="HTH cro/C1-type" evidence="2">
    <location>
        <begin position="86"/>
        <end position="128"/>
    </location>
</feature>
<dbReference type="Proteomes" id="UP000261931">
    <property type="component" value="Unassembled WGS sequence"/>
</dbReference>
<dbReference type="RefSeq" id="WP_116960945.1">
    <property type="nucleotide sequence ID" value="NZ_QVLS01000018.1"/>
</dbReference>
<dbReference type="SUPFAM" id="SSF47413">
    <property type="entry name" value="lambda repressor-like DNA-binding domains"/>
    <property type="match status" value="1"/>
</dbReference>
<evidence type="ECO:0000259" key="2">
    <source>
        <dbReference type="PROSITE" id="PS50943"/>
    </source>
</evidence>
<feature type="coiled-coil region" evidence="1">
    <location>
        <begin position="31"/>
        <end position="58"/>
    </location>
</feature>
<name>A0A372EDW1_9BURK</name>
<dbReference type="Gene3D" id="1.10.260.40">
    <property type="entry name" value="lambda repressor-like DNA-binding domains"/>
    <property type="match status" value="1"/>
</dbReference>
<dbReference type="CDD" id="cd00093">
    <property type="entry name" value="HTH_XRE"/>
    <property type="match status" value="1"/>
</dbReference>
<dbReference type="SMART" id="SM00530">
    <property type="entry name" value="HTH_XRE"/>
    <property type="match status" value="1"/>
</dbReference>
<proteinExistence type="predicted"/>
<gene>
    <name evidence="3" type="ORF">DY262_20600</name>
</gene>
<dbReference type="InterPro" id="IPR010982">
    <property type="entry name" value="Lambda_DNA-bd_dom_sf"/>
</dbReference>
<accession>A0A372EDW1</accession>